<protein>
    <recommendedName>
        <fullName evidence="2">C2 domain-containing protein</fullName>
    </recommendedName>
</protein>
<evidence type="ECO:0000313" key="3">
    <source>
        <dbReference type="EMBL" id="KAK7485835.1"/>
    </source>
</evidence>
<dbReference type="PANTHER" id="PTHR45761">
    <property type="entry name" value="EXTENDED SYNAPTOTAGMIN-LIKE PROTEIN 2, ISOFORM C"/>
    <property type="match status" value="1"/>
</dbReference>
<dbReference type="InterPro" id="IPR000008">
    <property type="entry name" value="C2_dom"/>
</dbReference>
<feature type="domain" description="C2" evidence="2">
    <location>
        <begin position="309"/>
        <end position="432"/>
    </location>
</feature>
<evidence type="ECO:0000256" key="1">
    <source>
        <dbReference type="SAM" id="MobiDB-lite"/>
    </source>
</evidence>
<dbReference type="Gene3D" id="2.60.40.150">
    <property type="entry name" value="C2 domain"/>
    <property type="match status" value="2"/>
</dbReference>
<dbReference type="InterPro" id="IPR051634">
    <property type="entry name" value="Extended_Synaptotagmin"/>
</dbReference>
<dbReference type="SMART" id="SM00239">
    <property type="entry name" value="C2"/>
    <property type="match status" value="2"/>
</dbReference>
<gene>
    <name evidence="3" type="ORF">BaRGS_00022935</name>
</gene>
<dbReference type="PANTHER" id="PTHR45761:SF1">
    <property type="entry name" value="EXTENDED SYNAPTOTAGMIN-LIKE PROTEIN 2, ISOFORM C"/>
    <property type="match status" value="1"/>
</dbReference>
<dbReference type="CDD" id="cd04050">
    <property type="entry name" value="C2B_Synaptotagmin-like"/>
    <property type="match status" value="1"/>
</dbReference>
<dbReference type="PROSITE" id="PS50004">
    <property type="entry name" value="C2"/>
    <property type="match status" value="2"/>
</dbReference>
<evidence type="ECO:0000313" key="4">
    <source>
        <dbReference type="Proteomes" id="UP001519460"/>
    </source>
</evidence>
<dbReference type="CDD" id="cd04030">
    <property type="entry name" value="C2C_KIAA1228"/>
    <property type="match status" value="1"/>
</dbReference>
<feature type="domain" description="C2" evidence="2">
    <location>
        <begin position="47"/>
        <end position="167"/>
    </location>
</feature>
<sequence>TSVDIQTVFEKGTIDEWLPLEVVKKGMVHIKATWLYLANDPLELDRIVGQVRDTSDDEDSVHSALLLVYVDSAVDLPRAKKTLMEPSPQVYLTVGQHTEESTVRANTCEPRWETNFRFFVVNPNHQNLDVEIRDCKTKKTLGETTVRLKELMQSEDMVMDQKFRLKGGEPSTAIYMTLVLRAAVNSVRTCPITESIGWAVSAGRFGILFVTSAEGSSVDANAGSKAAGEPAASQPNGGGTAPAGQGDQGRAPPREEIIKPASSPPPTESEVRQRKPGSTTPSAGSIDDDGLADGKQFPFTSVEDRGEHGLGRIQLTFRYSLQRQRLMVVIHKISNLKPAEGDSKGLADPYVKLYLLPDRDSKSKRKTDVVKDNLNPVYDTTFDYPVSMAELNSRSLELTVKNETGMFSSSQSLLGMVLIDLSTLDTSRAVTQ</sequence>
<dbReference type="FunFam" id="2.60.40.150:FF:000093">
    <property type="entry name" value="Extended synaptotagmin 3"/>
    <property type="match status" value="1"/>
</dbReference>
<dbReference type="SUPFAM" id="SSF49562">
    <property type="entry name" value="C2 domain (Calcium/lipid-binding domain, CaLB)"/>
    <property type="match status" value="2"/>
</dbReference>
<feature type="non-terminal residue" evidence="3">
    <location>
        <position position="432"/>
    </location>
</feature>
<organism evidence="3 4">
    <name type="scientific">Batillaria attramentaria</name>
    <dbReference type="NCBI Taxonomy" id="370345"/>
    <lineage>
        <taxon>Eukaryota</taxon>
        <taxon>Metazoa</taxon>
        <taxon>Spiralia</taxon>
        <taxon>Lophotrochozoa</taxon>
        <taxon>Mollusca</taxon>
        <taxon>Gastropoda</taxon>
        <taxon>Caenogastropoda</taxon>
        <taxon>Sorbeoconcha</taxon>
        <taxon>Cerithioidea</taxon>
        <taxon>Batillariidae</taxon>
        <taxon>Batillaria</taxon>
    </lineage>
</organism>
<feature type="non-terminal residue" evidence="3">
    <location>
        <position position="1"/>
    </location>
</feature>
<reference evidence="3 4" key="1">
    <citation type="journal article" date="2023" name="Sci. Data">
        <title>Genome assembly of the Korean intertidal mud-creeper Batillaria attramentaria.</title>
        <authorList>
            <person name="Patra A.K."/>
            <person name="Ho P.T."/>
            <person name="Jun S."/>
            <person name="Lee S.J."/>
            <person name="Kim Y."/>
            <person name="Won Y.J."/>
        </authorList>
    </citation>
    <scope>NUCLEOTIDE SEQUENCE [LARGE SCALE GENOMIC DNA]</scope>
    <source>
        <strain evidence="3">Wonlab-2016</strain>
    </source>
</reference>
<name>A0ABD0KFC3_9CAEN</name>
<comment type="caution">
    <text evidence="3">The sequence shown here is derived from an EMBL/GenBank/DDBJ whole genome shotgun (WGS) entry which is preliminary data.</text>
</comment>
<proteinExistence type="predicted"/>
<dbReference type="Proteomes" id="UP001519460">
    <property type="component" value="Unassembled WGS sequence"/>
</dbReference>
<dbReference type="AlphaFoldDB" id="A0ABD0KFC3"/>
<keyword evidence="4" id="KW-1185">Reference proteome</keyword>
<dbReference type="InterPro" id="IPR037752">
    <property type="entry name" value="C2C_KIAA1228"/>
</dbReference>
<accession>A0ABD0KFC3</accession>
<dbReference type="InterPro" id="IPR037749">
    <property type="entry name" value="Ext_Synaptotagmin_C2B"/>
</dbReference>
<evidence type="ECO:0000259" key="2">
    <source>
        <dbReference type="PROSITE" id="PS50004"/>
    </source>
</evidence>
<dbReference type="InterPro" id="IPR035892">
    <property type="entry name" value="C2_domain_sf"/>
</dbReference>
<dbReference type="Pfam" id="PF00168">
    <property type="entry name" value="C2"/>
    <property type="match status" value="2"/>
</dbReference>
<dbReference type="EMBL" id="JACVVK020000188">
    <property type="protein sequence ID" value="KAK7485835.1"/>
    <property type="molecule type" value="Genomic_DNA"/>
</dbReference>
<feature type="region of interest" description="Disordered" evidence="1">
    <location>
        <begin position="218"/>
        <end position="303"/>
    </location>
</feature>